<dbReference type="AlphaFoldDB" id="A0A537K0I3"/>
<sequence length="75" mass="8569">MKPRRTTVYLEPDLYNALKVRAAETDQSLSGLVSGAVRRSLLEDAKDLAVFKRRAREPNLAFETVPKDLRRRGRV</sequence>
<organism evidence="1 2">
    <name type="scientific">Candidatus Segetimicrobium genomatis</name>
    <dbReference type="NCBI Taxonomy" id="2569760"/>
    <lineage>
        <taxon>Bacteria</taxon>
        <taxon>Bacillati</taxon>
        <taxon>Candidatus Sysuimicrobiota</taxon>
        <taxon>Candidatus Sysuimicrobiia</taxon>
        <taxon>Candidatus Sysuimicrobiales</taxon>
        <taxon>Candidatus Segetimicrobiaceae</taxon>
        <taxon>Candidatus Segetimicrobium</taxon>
    </lineage>
</organism>
<accession>A0A537K0I3</accession>
<evidence type="ECO:0000313" key="1">
    <source>
        <dbReference type="EMBL" id="TMI88986.1"/>
    </source>
</evidence>
<reference evidence="1 2" key="1">
    <citation type="journal article" date="2019" name="Nat. Microbiol.">
        <title>Mediterranean grassland soil C-N compound turnover is dependent on rainfall and depth, and is mediated by genomically divergent microorganisms.</title>
        <authorList>
            <person name="Diamond S."/>
            <person name="Andeer P.F."/>
            <person name="Li Z."/>
            <person name="Crits-Christoph A."/>
            <person name="Burstein D."/>
            <person name="Anantharaman K."/>
            <person name="Lane K.R."/>
            <person name="Thomas B.C."/>
            <person name="Pan C."/>
            <person name="Northen T.R."/>
            <person name="Banfield J.F."/>
        </authorList>
    </citation>
    <scope>NUCLEOTIDE SEQUENCE [LARGE SCALE GENOMIC DNA]</scope>
    <source>
        <strain evidence="1">NP_3</strain>
    </source>
</reference>
<name>A0A537K0I3_9BACT</name>
<gene>
    <name evidence="1" type="ORF">E6H00_11095</name>
</gene>
<comment type="caution">
    <text evidence="1">The sequence shown here is derived from an EMBL/GenBank/DDBJ whole genome shotgun (WGS) entry which is preliminary data.</text>
</comment>
<dbReference type="EMBL" id="VBAK01000131">
    <property type="protein sequence ID" value="TMI88986.1"/>
    <property type="molecule type" value="Genomic_DNA"/>
</dbReference>
<dbReference type="Proteomes" id="UP000318509">
    <property type="component" value="Unassembled WGS sequence"/>
</dbReference>
<proteinExistence type="predicted"/>
<evidence type="ECO:0000313" key="2">
    <source>
        <dbReference type="Proteomes" id="UP000318509"/>
    </source>
</evidence>
<protein>
    <submittedName>
        <fullName evidence="1">CopG family transcriptional regulator</fullName>
    </submittedName>
</protein>